<accession>A0ABP7QX91</accession>
<evidence type="ECO:0000256" key="1">
    <source>
        <dbReference type="SAM" id="SignalP"/>
    </source>
</evidence>
<evidence type="ECO:0000313" key="2">
    <source>
        <dbReference type="EMBL" id="GAA3988576.1"/>
    </source>
</evidence>
<evidence type="ECO:0008006" key="4">
    <source>
        <dbReference type="Google" id="ProtNLM"/>
    </source>
</evidence>
<keyword evidence="1" id="KW-0732">Signal</keyword>
<keyword evidence="3" id="KW-1185">Reference proteome</keyword>
<proteinExistence type="predicted"/>
<protein>
    <recommendedName>
        <fullName evidence="4">Secreted protein</fullName>
    </recommendedName>
</protein>
<feature type="chain" id="PRO_5045947213" description="Secreted protein" evidence="1">
    <location>
        <begin position="25"/>
        <end position="106"/>
    </location>
</feature>
<dbReference type="EMBL" id="BAABAL010000003">
    <property type="protein sequence ID" value="GAA3988576.1"/>
    <property type="molecule type" value="Genomic_DNA"/>
</dbReference>
<evidence type="ECO:0000313" key="3">
    <source>
        <dbReference type="Proteomes" id="UP001501747"/>
    </source>
</evidence>
<sequence>MAGFCGRIGVFACVLCHVAGYAQFADVAQEVEACPIGDVVSVAVAEVSVVGGGDPVEAGVLDRGEVCDCVYGCIYAVRAILPRGSTLVVWEPGATRPLQLPGKAQP</sequence>
<feature type="signal peptide" evidence="1">
    <location>
        <begin position="1"/>
        <end position="24"/>
    </location>
</feature>
<dbReference type="Proteomes" id="UP001501747">
    <property type="component" value="Unassembled WGS sequence"/>
</dbReference>
<organism evidence="2 3">
    <name type="scientific">Allokutzneria multivorans</name>
    <dbReference type="NCBI Taxonomy" id="1142134"/>
    <lineage>
        <taxon>Bacteria</taxon>
        <taxon>Bacillati</taxon>
        <taxon>Actinomycetota</taxon>
        <taxon>Actinomycetes</taxon>
        <taxon>Pseudonocardiales</taxon>
        <taxon>Pseudonocardiaceae</taxon>
        <taxon>Allokutzneria</taxon>
    </lineage>
</organism>
<comment type="caution">
    <text evidence="2">The sequence shown here is derived from an EMBL/GenBank/DDBJ whole genome shotgun (WGS) entry which is preliminary data.</text>
</comment>
<reference evidence="3" key="1">
    <citation type="journal article" date="2019" name="Int. J. Syst. Evol. Microbiol.">
        <title>The Global Catalogue of Microorganisms (GCM) 10K type strain sequencing project: providing services to taxonomists for standard genome sequencing and annotation.</title>
        <authorList>
            <consortium name="The Broad Institute Genomics Platform"/>
            <consortium name="The Broad Institute Genome Sequencing Center for Infectious Disease"/>
            <person name="Wu L."/>
            <person name="Ma J."/>
        </authorList>
    </citation>
    <scope>NUCLEOTIDE SEQUENCE [LARGE SCALE GENOMIC DNA]</scope>
    <source>
        <strain evidence="3">JCM 17342</strain>
    </source>
</reference>
<gene>
    <name evidence="2" type="ORF">GCM10022247_03860</name>
</gene>
<name>A0ABP7QX91_9PSEU</name>